<dbReference type="Gene3D" id="3.30.300.20">
    <property type="match status" value="1"/>
</dbReference>
<dbReference type="InterPro" id="IPR003718">
    <property type="entry name" value="OsmC/Ohr_fam"/>
</dbReference>
<protein>
    <submittedName>
        <fullName evidence="2">OsmC/Ohr family protein</fullName>
    </submittedName>
</protein>
<comment type="caution">
    <text evidence="2">The sequence shown here is derived from an EMBL/GenBank/DDBJ whole genome shotgun (WGS) entry which is preliminary data.</text>
</comment>
<dbReference type="InterPro" id="IPR015946">
    <property type="entry name" value="KH_dom-like_a/b"/>
</dbReference>
<dbReference type="PANTHER" id="PTHR33797">
    <property type="entry name" value="ORGANIC HYDROPEROXIDE RESISTANCE PROTEIN-LIKE"/>
    <property type="match status" value="1"/>
</dbReference>
<evidence type="ECO:0000313" key="2">
    <source>
        <dbReference type="EMBL" id="GAY72174.1"/>
    </source>
</evidence>
<dbReference type="OrthoDB" id="9797508at2"/>
<dbReference type="InterPro" id="IPR019953">
    <property type="entry name" value="OHR"/>
</dbReference>
<sequence length="139" mass="15164">MDSRWKDALYVTEARNDTGLEGYAYVAEGIVVKTSSPLNNQPGSNPEQLLGMSLATCLKSTLEAIESENKLSHSAQVHVEVAFIGERAHYEFLVNAKIRIPGVNMDAAKQMVAEAEGRCPVSQLLSGSENYTVTTVEKF</sequence>
<name>A0A401FII6_9LACO</name>
<dbReference type="RefSeq" id="WP_125007700.1">
    <property type="nucleotide sequence ID" value="NZ_BEXA01000001.1"/>
</dbReference>
<dbReference type="GO" id="GO:0006979">
    <property type="term" value="P:response to oxidative stress"/>
    <property type="evidence" value="ECO:0007669"/>
    <property type="project" value="InterPro"/>
</dbReference>
<organism evidence="2 3">
    <name type="scientific">Lentilactobacillus kosonis</name>
    <dbReference type="NCBI Taxonomy" id="2810561"/>
    <lineage>
        <taxon>Bacteria</taxon>
        <taxon>Bacillati</taxon>
        <taxon>Bacillota</taxon>
        <taxon>Bacilli</taxon>
        <taxon>Lactobacillales</taxon>
        <taxon>Lactobacillaceae</taxon>
        <taxon>Lentilactobacillus</taxon>
    </lineage>
</organism>
<dbReference type="Pfam" id="PF02566">
    <property type="entry name" value="OsmC"/>
    <property type="match status" value="1"/>
</dbReference>
<dbReference type="EMBL" id="BEXA01000001">
    <property type="protein sequence ID" value="GAY72174.1"/>
    <property type="molecule type" value="Genomic_DNA"/>
</dbReference>
<dbReference type="InterPro" id="IPR036102">
    <property type="entry name" value="OsmC/Ohrsf"/>
</dbReference>
<proteinExistence type="inferred from homology"/>
<evidence type="ECO:0000256" key="1">
    <source>
        <dbReference type="ARBA" id="ARBA00007378"/>
    </source>
</evidence>
<gene>
    <name evidence="2" type="ORF">NBRC111893_320</name>
</gene>
<accession>A0A401FII6</accession>
<reference evidence="2 3" key="1">
    <citation type="submission" date="2017-11" db="EMBL/GenBank/DDBJ databases">
        <title>Draft Genome Sequence of Lactobacillus curieae NBRC 111893 isolated from Koso, a Japanese sugar-Vegetable Fermented Beverage.</title>
        <authorList>
            <person name="Chiou T.Y."/>
            <person name="Oshima K."/>
            <person name="Suda W."/>
            <person name="Hattori M."/>
            <person name="Takahashi T."/>
        </authorList>
    </citation>
    <scope>NUCLEOTIDE SEQUENCE [LARGE SCALE GENOMIC DNA]</scope>
    <source>
        <strain evidence="2 3">NBRC111893</strain>
    </source>
</reference>
<keyword evidence="3" id="KW-1185">Reference proteome</keyword>
<dbReference type="Proteomes" id="UP000286974">
    <property type="component" value="Unassembled WGS sequence"/>
</dbReference>
<dbReference type="AlphaFoldDB" id="A0A401FII6"/>
<evidence type="ECO:0000313" key="3">
    <source>
        <dbReference type="Proteomes" id="UP000286974"/>
    </source>
</evidence>
<comment type="similarity">
    <text evidence="1">Belongs to the OsmC/Ohr family.</text>
</comment>
<dbReference type="SUPFAM" id="SSF82784">
    <property type="entry name" value="OsmC-like"/>
    <property type="match status" value="1"/>
</dbReference>
<dbReference type="STRING" id="1138822.PL11_002595"/>
<dbReference type="PANTHER" id="PTHR33797:SF2">
    <property type="entry name" value="ORGANIC HYDROPEROXIDE RESISTANCE PROTEIN-LIKE"/>
    <property type="match status" value="1"/>
</dbReference>